<name>A0ABX0CN70_9NOCA</name>
<keyword evidence="4" id="KW-1185">Reference proteome</keyword>
<dbReference type="InterPro" id="IPR003439">
    <property type="entry name" value="ABC_transporter-like_ATP-bd"/>
</dbReference>
<evidence type="ECO:0000256" key="1">
    <source>
        <dbReference type="SAM" id="MobiDB-lite"/>
    </source>
</evidence>
<gene>
    <name evidence="3" type="ORF">GV794_20270</name>
</gene>
<keyword evidence="3" id="KW-0067">ATP-binding</keyword>
<evidence type="ECO:0000313" key="4">
    <source>
        <dbReference type="Proteomes" id="UP000470876"/>
    </source>
</evidence>
<dbReference type="GO" id="GO:0005524">
    <property type="term" value="F:ATP binding"/>
    <property type="evidence" value="ECO:0007669"/>
    <property type="project" value="UniProtKB-KW"/>
</dbReference>
<feature type="region of interest" description="Disordered" evidence="1">
    <location>
        <begin position="1"/>
        <end position="26"/>
    </location>
</feature>
<dbReference type="Gene3D" id="3.40.50.300">
    <property type="entry name" value="P-loop containing nucleotide triphosphate hydrolases"/>
    <property type="match status" value="1"/>
</dbReference>
<organism evidence="3 4">
    <name type="scientific">Nocardia cyriacigeorgica</name>
    <dbReference type="NCBI Taxonomy" id="135487"/>
    <lineage>
        <taxon>Bacteria</taxon>
        <taxon>Bacillati</taxon>
        <taxon>Actinomycetota</taxon>
        <taxon>Actinomycetes</taxon>
        <taxon>Mycobacteriales</taxon>
        <taxon>Nocardiaceae</taxon>
        <taxon>Nocardia</taxon>
    </lineage>
</organism>
<dbReference type="InterPro" id="IPR027417">
    <property type="entry name" value="P-loop_NTPase"/>
</dbReference>
<keyword evidence="3" id="KW-0547">Nucleotide-binding</keyword>
<dbReference type="Proteomes" id="UP000470876">
    <property type="component" value="Unassembled WGS sequence"/>
</dbReference>
<comment type="caution">
    <text evidence="3">The sequence shown here is derived from an EMBL/GenBank/DDBJ whole genome shotgun (WGS) entry which is preliminary data.</text>
</comment>
<feature type="compositionally biased region" description="Polar residues" evidence="1">
    <location>
        <begin position="11"/>
        <end position="26"/>
    </location>
</feature>
<accession>A0ABX0CN70</accession>
<dbReference type="EMBL" id="JAAGUX010000041">
    <property type="protein sequence ID" value="NEW57970.1"/>
    <property type="molecule type" value="Genomic_DNA"/>
</dbReference>
<feature type="non-terminal residue" evidence="3">
    <location>
        <position position="26"/>
    </location>
</feature>
<sequence length="26" mass="2501">MTALIGPSGAGKSTLSKLIAGNTQPS</sequence>
<proteinExistence type="predicted"/>
<protein>
    <submittedName>
        <fullName evidence="3">ATP-binding cassette domain-containing protein</fullName>
    </submittedName>
</protein>
<dbReference type="SUPFAM" id="SSF52540">
    <property type="entry name" value="P-loop containing nucleoside triphosphate hydrolases"/>
    <property type="match status" value="1"/>
</dbReference>
<evidence type="ECO:0000313" key="3">
    <source>
        <dbReference type="EMBL" id="NEW57970.1"/>
    </source>
</evidence>
<reference evidence="3 4" key="1">
    <citation type="submission" date="2020-01" db="EMBL/GenBank/DDBJ databases">
        <title>Genetics and antimicrobial susceptibilities of Nocardia species isolated from the soil; a comparison with species isolated from humans.</title>
        <authorList>
            <person name="Carrasco G."/>
            <person name="Monzon S."/>
            <person name="Sansegundo M."/>
            <person name="Garcia E."/>
            <person name="Garrido N."/>
            <person name="Medina M.J."/>
            <person name="Villalon P."/>
            <person name="Ramirez-Arocha A.C."/>
            <person name="Jimenez P."/>
            <person name="Cuesta I."/>
            <person name="Valdezate S."/>
        </authorList>
    </citation>
    <scope>NUCLEOTIDE SEQUENCE [LARGE SCALE GENOMIC DNA]</scope>
    <source>
        <strain evidence="3 4">CNM20110649</strain>
    </source>
</reference>
<dbReference type="Pfam" id="PF00005">
    <property type="entry name" value="ABC_tran"/>
    <property type="match status" value="1"/>
</dbReference>
<feature type="domain" description="ABC transporter" evidence="2">
    <location>
        <begin position="1"/>
        <end position="25"/>
    </location>
</feature>
<evidence type="ECO:0000259" key="2">
    <source>
        <dbReference type="Pfam" id="PF00005"/>
    </source>
</evidence>